<dbReference type="PANTHER" id="PTHR32261:SF1">
    <property type="entry name" value="CALCIUM HOMEOSTASIS MODULATOR PROTEIN"/>
    <property type="match status" value="1"/>
</dbReference>
<sequence length="334" mass="38023">MPVIGNLLSSLFTIVADNKRCITNVLILVLTTVAHEIIDVTTFECPCISSIELKAGNSNYWYGVAYLVAPAIILFLVGISLSVDIWKWLTGCCTRFCRGCCDSENEKSCSRQHCTAALLFWTRVVAVALLAPAVWLSVSLLDGDAMACALTSSPYTFSESQTCADISDLNTTDDYNDNKLRIQTIGWIVIAAVCFVATLLYMITRCLSRKTYYHRMYHENYRRMEEEAIENEIYDNEKAKREIKIAAKNIVQKFGGPKRNSESNPTPEQFNSENQNVKSLEVRKWNKVLDLFLIKKDVHQKRLKDIELLQRGDGRREGEYQRGNNVEEIEENRC</sequence>
<protein>
    <submittedName>
        <fullName evidence="11">Uncharacterized protein</fullName>
    </submittedName>
</protein>
<keyword evidence="3" id="KW-0813">Transport</keyword>
<feature type="transmembrane region" description="Helical" evidence="10">
    <location>
        <begin position="60"/>
        <end position="81"/>
    </location>
</feature>
<evidence type="ECO:0000256" key="3">
    <source>
        <dbReference type="ARBA" id="ARBA00022448"/>
    </source>
</evidence>
<feature type="transmembrane region" description="Helical" evidence="10">
    <location>
        <begin position="116"/>
        <end position="136"/>
    </location>
</feature>
<evidence type="ECO:0000256" key="2">
    <source>
        <dbReference type="ARBA" id="ARBA00008497"/>
    </source>
</evidence>
<evidence type="ECO:0000256" key="4">
    <source>
        <dbReference type="ARBA" id="ARBA00022692"/>
    </source>
</evidence>
<dbReference type="EMBL" id="CAWYQH010000152">
    <property type="protein sequence ID" value="CAK8695825.1"/>
    <property type="molecule type" value="Genomic_DNA"/>
</dbReference>
<comment type="similarity">
    <text evidence="2">Belongs to the CALHM family.</text>
</comment>
<evidence type="ECO:0000256" key="10">
    <source>
        <dbReference type="SAM" id="Phobius"/>
    </source>
</evidence>
<comment type="caution">
    <text evidence="11">The sequence shown here is derived from an EMBL/GenBank/DDBJ whole genome shotgun (WGS) entry which is preliminary data.</text>
</comment>
<keyword evidence="4 10" id="KW-0812">Transmembrane</keyword>
<evidence type="ECO:0000256" key="1">
    <source>
        <dbReference type="ARBA" id="ARBA00004141"/>
    </source>
</evidence>
<organism evidence="11 12">
    <name type="scientific">Clavelina lepadiformis</name>
    <name type="common">Light-bulb sea squirt</name>
    <name type="synonym">Ascidia lepadiformis</name>
    <dbReference type="NCBI Taxonomy" id="159417"/>
    <lineage>
        <taxon>Eukaryota</taxon>
        <taxon>Metazoa</taxon>
        <taxon>Chordata</taxon>
        <taxon>Tunicata</taxon>
        <taxon>Ascidiacea</taxon>
        <taxon>Aplousobranchia</taxon>
        <taxon>Clavelinidae</taxon>
        <taxon>Clavelina</taxon>
    </lineage>
</organism>
<dbReference type="Pfam" id="PF14798">
    <property type="entry name" value="Ca_hom_mod"/>
    <property type="match status" value="1"/>
</dbReference>
<evidence type="ECO:0000256" key="6">
    <source>
        <dbReference type="ARBA" id="ARBA00023065"/>
    </source>
</evidence>
<dbReference type="InterPro" id="IPR029569">
    <property type="entry name" value="CALHM"/>
</dbReference>
<feature type="compositionally biased region" description="Polar residues" evidence="9">
    <location>
        <begin position="262"/>
        <end position="275"/>
    </location>
</feature>
<feature type="transmembrane region" description="Helical" evidence="10">
    <location>
        <begin position="185"/>
        <end position="207"/>
    </location>
</feature>
<evidence type="ECO:0000256" key="7">
    <source>
        <dbReference type="ARBA" id="ARBA00023136"/>
    </source>
</evidence>
<accession>A0ABP0GVS1</accession>
<evidence type="ECO:0000256" key="8">
    <source>
        <dbReference type="ARBA" id="ARBA00023303"/>
    </source>
</evidence>
<evidence type="ECO:0000313" key="12">
    <source>
        <dbReference type="Proteomes" id="UP001642483"/>
    </source>
</evidence>
<evidence type="ECO:0000256" key="5">
    <source>
        <dbReference type="ARBA" id="ARBA00022989"/>
    </source>
</evidence>
<keyword evidence="6" id="KW-0406">Ion transport</keyword>
<dbReference type="PANTHER" id="PTHR32261">
    <property type="entry name" value="CALCIUM HOMEOSTASIS MODULATOR PROTEIN"/>
    <property type="match status" value="1"/>
</dbReference>
<evidence type="ECO:0000313" key="11">
    <source>
        <dbReference type="EMBL" id="CAK8695825.1"/>
    </source>
</evidence>
<dbReference type="Proteomes" id="UP001642483">
    <property type="component" value="Unassembled WGS sequence"/>
</dbReference>
<keyword evidence="8" id="KW-0407">Ion channel</keyword>
<reference evidence="11 12" key="1">
    <citation type="submission" date="2024-02" db="EMBL/GenBank/DDBJ databases">
        <authorList>
            <person name="Daric V."/>
            <person name="Darras S."/>
        </authorList>
    </citation>
    <scope>NUCLEOTIDE SEQUENCE [LARGE SCALE GENOMIC DNA]</scope>
</reference>
<name>A0ABP0GVS1_CLALP</name>
<comment type="subcellular location">
    <subcellularLocation>
        <location evidence="1">Membrane</location>
        <topology evidence="1">Multi-pass membrane protein</topology>
    </subcellularLocation>
</comment>
<keyword evidence="12" id="KW-1185">Reference proteome</keyword>
<proteinExistence type="inferred from homology"/>
<keyword evidence="5 10" id="KW-1133">Transmembrane helix</keyword>
<evidence type="ECO:0000256" key="9">
    <source>
        <dbReference type="SAM" id="MobiDB-lite"/>
    </source>
</evidence>
<feature type="region of interest" description="Disordered" evidence="9">
    <location>
        <begin position="254"/>
        <end position="275"/>
    </location>
</feature>
<gene>
    <name evidence="11" type="ORF">CVLEPA_LOCUS29044</name>
</gene>
<keyword evidence="7 10" id="KW-0472">Membrane</keyword>